<comment type="caution">
    <text evidence="9">The sequence shown here is derived from an EMBL/GenBank/DDBJ whole genome shotgun (WGS) entry which is preliminary data.</text>
</comment>
<evidence type="ECO:0000256" key="5">
    <source>
        <dbReference type="ARBA" id="ARBA00023098"/>
    </source>
</evidence>
<keyword evidence="2 7" id="KW-0812">Transmembrane</keyword>
<sequence length="411" mass="47402">MDTIVYAIPVFMVMIVIEIVTTIIRKKDYYRLNDAINSLSAGMMSITSGIILKIVEVTIYTGIFSAVALMEFDSSELWVWLFAFVIYDFFYYWTHRMGHEVNILWAAHAVHHQSEEYNLTTALRQTSSRFILGWLFYIPMAIIGIPPLVFFTVGLINLLYQFWVHTRHIPKLGWYEHYFVTPSNHRVHHAKNRKYLDKNYGGVFIIWDRMFGTFQEEDEQYESIRYGTLKPLRSWNPVWANLHLYSDMWKDAKATKSWKEKLTLWFRKTGYRPADVAAPMKMPDIHGYQNYDPALSTSQQLYAGVQFFILLLGTTALMAVYHTTPTWFDALWIIVLGANLVMNGSILEKPEQAIKLECLRFSITASALAVTATLMPVASIFWLGLGSLAVLSLAYLRRYSSATEPTAAIES</sequence>
<dbReference type="GO" id="GO:0008610">
    <property type="term" value="P:lipid biosynthetic process"/>
    <property type="evidence" value="ECO:0007669"/>
    <property type="project" value="InterPro"/>
</dbReference>
<feature type="domain" description="Fatty acid hydroxylase" evidence="8">
    <location>
        <begin position="80"/>
        <end position="213"/>
    </location>
</feature>
<feature type="transmembrane region" description="Helical" evidence="7">
    <location>
        <begin position="50"/>
        <end position="71"/>
    </location>
</feature>
<dbReference type="RefSeq" id="WP_034839907.1">
    <property type="nucleotide sequence ID" value="NZ_JOKH01000005.1"/>
</dbReference>
<name>A0A081ND85_9GAMM</name>
<feature type="transmembrane region" description="Helical" evidence="7">
    <location>
        <begin position="77"/>
        <end position="94"/>
    </location>
</feature>
<dbReference type="GO" id="GO:0050479">
    <property type="term" value="F:glyceryl-ether monooxygenase activity"/>
    <property type="evidence" value="ECO:0007669"/>
    <property type="project" value="TreeGrafter"/>
</dbReference>
<feature type="transmembrane region" description="Helical" evidence="7">
    <location>
        <begin position="367"/>
        <end position="396"/>
    </location>
</feature>
<evidence type="ECO:0000256" key="4">
    <source>
        <dbReference type="ARBA" id="ARBA00023002"/>
    </source>
</evidence>
<dbReference type="InterPro" id="IPR051689">
    <property type="entry name" value="Sterol_desaturase/TMEM195"/>
</dbReference>
<keyword evidence="10" id="KW-1185">Reference proteome</keyword>
<evidence type="ECO:0000256" key="1">
    <source>
        <dbReference type="ARBA" id="ARBA00004127"/>
    </source>
</evidence>
<dbReference type="AlphaFoldDB" id="A0A081ND85"/>
<evidence type="ECO:0000256" key="2">
    <source>
        <dbReference type="ARBA" id="ARBA00022692"/>
    </source>
</evidence>
<feature type="transmembrane region" description="Helical" evidence="7">
    <location>
        <begin position="327"/>
        <end position="347"/>
    </location>
</feature>
<accession>A0A081ND85</accession>
<dbReference type="PANTHER" id="PTHR21624:SF1">
    <property type="entry name" value="ALKYLGLYCEROL MONOOXYGENASE"/>
    <property type="match status" value="1"/>
</dbReference>
<dbReference type="eggNOG" id="COG3000">
    <property type="taxonomic scope" value="Bacteria"/>
</dbReference>
<protein>
    <submittedName>
        <fullName evidence="9">Membrane protein</fullName>
    </submittedName>
</protein>
<dbReference type="PANTHER" id="PTHR21624">
    <property type="entry name" value="STEROL DESATURASE-RELATED PROTEIN"/>
    <property type="match status" value="1"/>
</dbReference>
<dbReference type="InterPro" id="IPR006694">
    <property type="entry name" value="Fatty_acid_hydroxylase"/>
</dbReference>
<evidence type="ECO:0000313" key="10">
    <source>
        <dbReference type="Proteomes" id="UP000028073"/>
    </source>
</evidence>
<keyword evidence="3 7" id="KW-1133">Transmembrane helix</keyword>
<evidence type="ECO:0000313" key="9">
    <source>
        <dbReference type="EMBL" id="KEQ16408.1"/>
    </source>
</evidence>
<dbReference type="STRING" id="1137799.GZ78_21305"/>
<evidence type="ECO:0000259" key="8">
    <source>
        <dbReference type="Pfam" id="PF04116"/>
    </source>
</evidence>
<dbReference type="Pfam" id="PF04116">
    <property type="entry name" value="FA_hydroxylase"/>
    <property type="match status" value="1"/>
</dbReference>
<dbReference type="GO" id="GO:0016020">
    <property type="term" value="C:membrane"/>
    <property type="evidence" value="ECO:0007669"/>
    <property type="project" value="GOC"/>
</dbReference>
<evidence type="ECO:0000256" key="6">
    <source>
        <dbReference type="ARBA" id="ARBA00023136"/>
    </source>
</evidence>
<feature type="transmembrane region" description="Helical" evidence="7">
    <location>
        <begin position="6"/>
        <end position="24"/>
    </location>
</feature>
<organism evidence="9 10">
    <name type="scientific">Endozoicomonas numazuensis</name>
    <dbReference type="NCBI Taxonomy" id="1137799"/>
    <lineage>
        <taxon>Bacteria</taxon>
        <taxon>Pseudomonadati</taxon>
        <taxon>Pseudomonadota</taxon>
        <taxon>Gammaproteobacteria</taxon>
        <taxon>Oceanospirillales</taxon>
        <taxon>Endozoicomonadaceae</taxon>
        <taxon>Endozoicomonas</taxon>
    </lineage>
</organism>
<keyword evidence="6 7" id="KW-0472">Membrane</keyword>
<dbReference type="Proteomes" id="UP000028073">
    <property type="component" value="Unassembled WGS sequence"/>
</dbReference>
<evidence type="ECO:0000256" key="3">
    <source>
        <dbReference type="ARBA" id="ARBA00022989"/>
    </source>
</evidence>
<reference evidence="9 10" key="1">
    <citation type="submission" date="2014-06" db="EMBL/GenBank/DDBJ databases">
        <title>Whole Genome Sequences of Three Symbiotic Endozoicomonas Bacteria.</title>
        <authorList>
            <person name="Neave M.J."/>
            <person name="Apprill A."/>
            <person name="Voolstra C.R."/>
        </authorList>
    </citation>
    <scope>NUCLEOTIDE SEQUENCE [LARGE SCALE GENOMIC DNA]</scope>
    <source>
        <strain evidence="9 10">DSM 25634</strain>
    </source>
</reference>
<dbReference type="GO" id="GO:0012505">
    <property type="term" value="C:endomembrane system"/>
    <property type="evidence" value="ECO:0007669"/>
    <property type="project" value="UniProtKB-SubCell"/>
</dbReference>
<comment type="subcellular location">
    <subcellularLocation>
        <location evidence="1">Endomembrane system</location>
        <topology evidence="1">Multi-pass membrane protein</topology>
    </subcellularLocation>
</comment>
<feature type="transmembrane region" description="Helical" evidence="7">
    <location>
        <begin position="301"/>
        <end position="320"/>
    </location>
</feature>
<evidence type="ECO:0000256" key="7">
    <source>
        <dbReference type="SAM" id="Phobius"/>
    </source>
</evidence>
<proteinExistence type="predicted"/>
<keyword evidence="5" id="KW-0443">Lipid metabolism</keyword>
<dbReference type="EMBL" id="JOKH01000005">
    <property type="protein sequence ID" value="KEQ16408.1"/>
    <property type="molecule type" value="Genomic_DNA"/>
</dbReference>
<dbReference type="GO" id="GO:0006643">
    <property type="term" value="P:membrane lipid metabolic process"/>
    <property type="evidence" value="ECO:0007669"/>
    <property type="project" value="TreeGrafter"/>
</dbReference>
<dbReference type="OrthoDB" id="9770329at2"/>
<gene>
    <name evidence="9" type="ORF">GZ78_21305</name>
</gene>
<dbReference type="GO" id="GO:0005506">
    <property type="term" value="F:iron ion binding"/>
    <property type="evidence" value="ECO:0007669"/>
    <property type="project" value="InterPro"/>
</dbReference>
<feature type="transmembrane region" description="Helical" evidence="7">
    <location>
        <begin position="134"/>
        <end position="160"/>
    </location>
</feature>
<keyword evidence="4" id="KW-0560">Oxidoreductase</keyword>